<dbReference type="OrthoDB" id="264664at2"/>
<dbReference type="AlphaFoldDB" id="A0A517NSZ4"/>
<accession>A0A517NSZ4</accession>
<sequence>MTVKLNEQPDQKLAVLLQRHLALESRLASSLEDLNQATATALMAQGLRGPSAEDVKSLEPMTAQMQQSASEVATARRSLLVRVGSHTGKAYATIKEIFDDLPKDTTSDLDALRADILSRCETAQSNLVNNQAMLHYTFDFHKKYLAGVFQTDCDGQNYRANGQSIDTPRGNLFGRTC</sequence>
<evidence type="ECO:0008006" key="3">
    <source>
        <dbReference type="Google" id="ProtNLM"/>
    </source>
</evidence>
<gene>
    <name evidence="1" type="ORF">K239x_22060</name>
</gene>
<keyword evidence="2" id="KW-1185">Reference proteome</keyword>
<dbReference type="EMBL" id="CP036526">
    <property type="protein sequence ID" value="QDT10250.1"/>
    <property type="molecule type" value="Genomic_DNA"/>
</dbReference>
<organism evidence="1 2">
    <name type="scientific">Stieleria marina</name>
    <dbReference type="NCBI Taxonomy" id="1930275"/>
    <lineage>
        <taxon>Bacteria</taxon>
        <taxon>Pseudomonadati</taxon>
        <taxon>Planctomycetota</taxon>
        <taxon>Planctomycetia</taxon>
        <taxon>Pirellulales</taxon>
        <taxon>Pirellulaceae</taxon>
        <taxon>Stieleria</taxon>
    </lineage>
</organism>
<evidence type="ECO:0000313" key="1">
    <source>
        <dbReference type="EMBL" id="QDT10250.1"/>
    </source>
</evidence>
<dbReference type="Proteomes" id="UP000319817">
    <property type="component" value="Chromosome"/>
</dbReference>
<reference evidence="1 2" key="1">
    <citation type="submission" date="2019-02" db="EMBL/GenBank/DDBJ databases">
        <title>Deep-cultivation of Planctomycetes and their phenomic and genomic characterization uncovers novel biology.</title>
        <authorList>
            <person name="Wiegand S."/>
            <person name="Jogler M."/>
            <person name="Boedeker C."/>
            <person name="Pinto D."/>
            <person name="Vollmers J."/>
            <person name="Rivas-Marin E."/>
            <person name="Kohn T."/>
            <person name="Peeters S.H."/>
            <person name="Heuer A."/>
            <person name="Rast P."/>
            <person name="Oberbeckmann S."/>
            <person name="Bunk B."/>
            <person name="Jeske O."/>
            <person name="Meyerdierks A."/>
            <person name="Storesund J.E."/>
            <person name="Kallscheuer N."/>
            <person name="Luecker S."/>
            <person name="Lage O.M."/>
            <person name="Pohl T."/>
            <person name="Merkel B.J."/>
            <person name="Hornburger P."/>
            <person name="Mueller R.-W."/>
            <person name="Bruemmer F."/>
            <person name="Labrenz M."/>
            <person name="Spormann A.M."/>
            <person name="Op den Camp H."/>
            <person name="Overmann J."/>
            <person name="Amann R."/>
            <person name="Jetten M.S.M."/>
            <person name="Mascher T."/>
            <person name="Medema M.H."/>
            <person name="Devos D.P."/>
            <person name="Kaster A.-K."/>
            <person name="Ovreas L."/>
            <person name="Rohde M."/>
            <person name="Galperin M.Y."/>
            <person name="Jogler C."/>
        </authorList>
    </citation>
    <scope>NUCLEOTIDE SEQUENCE [LARGE SCALE GENOMIC DNA]</scope>
    <source>
        <strain evidence="1 2">K23_9</strain>
    </source>
</reference>
<dbReference type="RefSeq" id="WP_145417755.1">
    <property type="nucleotide sequence ID" value="NZ_CP036526.1"/>
</dbReference>
<proteinExistence type="predicted"/>
<protein>
    <recommendedName>
        <fullName evidence="3">FlgN protein</fullName>
    </recommendedName>
</protein>
<evidence type="ECO:0000313" key="2">
    <source>
        <dbReference type="Proteomes" id="UP000319817"/>
    </source>
</evidence>
<name>A0A517NSZ4_9BACT</name>